<dbReference type="Pfam" id="PF04910">
    <property type="entry name" value="Tcf25"/>
    <property type="match status" value="1"/>
</dbReference>
<dbReference type="Proteomes" id="UP000516480">
    <property type="component" value="Chromosome 11"/>
</dbReference>
<sequence>MSSRLLKKFLKEQNRDEINKINQSVEAESLPLNPAPKKKKQIFKYLEESQSDENTSGNITHVDEDDKTTISSKNAQNQNKQKKGGLSKKETEQHTKQETEENKKKKKKKKKKKNKDDEIEDLLNKIGEEQERNIKKKQNESNNNSNINSGEFSKEYHEQREKVQLWACTHEKYKYCLKLEKNNFDVNVELKRIFGKDFVKENKFVKKSKIKYLKNWLVQDYSIKTIQAPLTMKYFDNEFKIEKEKLYLEAENLFYLLLDTHDIQSMNDLIKKYPFHIDTLLILGEYYNEANNYEVANQYIKMALLLLQNIFHMNFNIDYINNNHKIYVNPQLYDNKVLFKTLYMHMQSLEYEGCTITSLEIAKLLCKIDLCNDLCGILLRIDGIMLKGNVFEFLVFFSFNFILQNIHYVMPLSRTNEIISDFFFNENNFKNEVIAKKDDEKIINTSTIEKTSNNVKNDKNCTTEKLNPNEEFSHNIPTTHQNTNELSKIRENILKMECEESISSLKRQDEDILNDEKIVYEQFSQNNDFTKKIPEQDRNNDKLDYLQNTHTKKKYDFQNYEIRLHFILPNFAFSIPLCLYLKNNTNVNYNEINEIKKSDILSSFSYEECKFLIPHFNINFNCYWGNNHVSNLCDKKNISYSLSYSSHLFLIRALLFYPDFVQIFVKYNNFNTSKIVKNTIYDISFKHILSHPPFSDNTLFSNKEEYEIVQKIILAYLEKNNIYYKSEKMITWIHVCSAFVHEMYKDELVAEELDEARKQWRRRIPLLDINKYKGIRVSEFKSRNYLLPDFMMEKTVSHPAPVPNTTSQYYVSLDSNVLVAFFQCLLPWYQVDYYGTHSRPVYLGTILETVIEGTKRFLNI</sequence>
<dbReference type="InterPro" id="IPR006994">
    <property type="entry name" value="TCF25/Rqc1"/>
</dbReference>
<dbReference type="Proteomes" id="UP000220214">
    <property type="component" value="Chromosome 11"/>
</dbReference>
<feature type="compositionally biased region" description="Basic and acidic residues" evidence="1">
    <location>
        <begin position="87"/>
        <end position="103"/>
    </location>
</feature>
<dbReference type="GO" id="GO:1990112">
    <property type="term" value="C:RQC complex"/>
    <property type="evidence" value="ECO:0007669"/>
    <property type="project" value="TreeGrafter"/>
</dbReference>
<dbReference type="Proteomes" id="UP000219974">
    <property type="component" value="Chromosome 11"/>
</dbReference>
<feature type="compositionally biased region" description="Basic residues" evidence="1">
    <location>
        <begin position="104"/>
        <end position="113"/>
    </location>
</feature>
<dbReference type="EMBL" id="LT614637">
    <property type="protein sequence ID" value="SCN26657.1"/>
    <property type="molecule type" value="Genomic_DNA"/>
</dbReference>
<dbReference type="AlphaFoldDB" id="A0A0Y9XLA0"/>
<dbReference type="EMBL" id="LT160031">
    <property type="protein sequence ID" value="CXI60354.1"/>
    <property type="molecule type" value="Genomic_DNA"/>
</dbReference>
<dbReference type="EMBL" id="LT608259">
    <property type="protein sequence ID" value="SCO62962.1"/>
    <property type="molecule type" value="Genomic_DNA"/>
</dbReference>
<evidence type="ECO:0000313" key="4">
    <source>
        <dbReference type="EMBL" id="SCN26657.1"/>
    </source>
</evidence>
<feature type="region of interest" description="Disordered" evidence="1">
    <location>
        <begin position="129"/>
        <end position="150"/>
    </location>
</feature>
<evidence type="ECO:0000256" key="1">
    <source>
        <dbReference type="SAM" id="MobiDB-lite"/>
    </source>
</evidence>
<dbReference type="PANTHER" id="PTHR22684">
    <property type="entry name" value="NULP1-RELATED"/>
    <property type="match status" value="1"/>
</dbReference>
<feature type="compositionally biased region" description="Low complexity" evidence="1">
    <location>
        <begin position="140"/>
        <end position="149"/>
    </location>
</feature>
<reference evidence="2 7" key="1">
    <citation type="submission" date="2016-02" db="EMBL/GenBank/DDBJ databases">
        <authorList>
            <consortium name="Pathogen Informatics"/>
        </authorList>
    </citation>
    <scope>NUCLEOTIDE SEQUENCE [LARGE SCALE GENOMIC DNA]</scope>
    <source>
        <strain evidence="2 7">K173</strain>
        <strain evidence="3 11">NK65 ny</strain>
        <strain evidence="4 10">NK65e</strain>
        <strain evidence="6 8">SP11 Antwerpcl1</strain>
        <strain evidence="5 9">SP11 RLL</strain>
    </source>
</reference>
<dbReference type="Proteomes" id="UP000069549">
    <property type="component" value="Chromosome 11"/>
</dbReference>
<dbReference type="EMBL" id="LT608275">
    <property type="protein sequence ID" value="SCO60923.1"/>
    <property type="molecule type" value="Genomic_DNA"/>
</dbReference>
<evidence type="ECO:0000313" key="5">
    <source>
        <dbReference type="EMBL" id="SCO60923.1"/>
    </source>
</evidence>
<accession>A0A0Y9XLA0</accession>
<organism evidence="2 7">
    <name type="scientific">Plasmodium berghei</name>
    <dbReference type="NCBI Taxonomy" id="5821"/>
    <lineage>
        <taxon>Eukaryota</taxon>
        <taxon>Sar</taxon>
        <taxon>Alveolata</taxon>
        <taxon>Apicomplexa</taxon>
        <taxon>Aconoidasida</taxon>
        <taxon>Haemosporida</taxon>
        <taxon>Plasmodiidae</taxon>
        <taxon>Plasmodium</taxon>
        <taxon>Plasmodium (Vinckeia)</taxon>
    </lineage>
</organism>
<evidence type="ECO:0000313" key="9">
    <source>
        <dbReference type="Proteomes" id="UP000219974"/>
    </source>
</evidence>
<evidence type="ECO:0000313" key="6">
    <source>
        <dbReference type="EMBL" id="SCO62962.1"/>
    </source>
</evidence>
<dbReference type="PANTHER" id="PTHR22684:SF0">
    <property type="entry name" value="RIBOSOME QUALITY CONTROL COMPLEX SUBUNIT TCF25"/>
    <property type="match status" value="1"/>
</dbReference>
<name>A0A0Y9XLA0_PLABE</name>
<feature type="region of interest" description="Disordered" evidence="1">
    <location>
        <begin position="18"/>
        <end position="117"/>
    </location>
</feature>
<evidence type="ECO:0000313" key="10">
    <source>
        <dbReference type="Proteomes" id="UP000220214"/>
    </source>
</evidence>
<dbReference type="EMBL" id="LT608147">
    <property type="protein sequence ID" value="SCM23557.1"/>
    <property type="molecule type" value="Genomic_DNA"/>
</dbReference>
<dbReference type="Proteomes" id="UP000219860">
    <property type="component" value="Chromosome 11"/>
</dbReference>
<evidence type="ECO:0000313" key="11">
    <source>
        <dbReference type="Proteomes" id="UP000516480"/>
    </source>
</evidence>
<proteinExistence type="predicted"/>
<gene>
    <name evidence="2" type="primary">TCF25</name>
    <name evidence="2" type="ORF">PBK173_000272100</name>
    <name evidence="4" type="ORF">PBNK65E_000264100</name>
    <name evidence="3" type="ORF">PBNK65NY_000263300</name>
    <name evidence="6" type="ORF">PBSP11A_000263300</name>
    <name evidence="5" type="ORF">PBSP11RLL_000263600</name>
</gene>
<feature type="compositionally biased region" description="Basic and acidic residues" evidence="1">
    <location>
        <begin position="129"/>
        <end position="139"/>
    </location>
</feature>
<dbReference type="VEuPathDB" id="PlasmoDB:PBANKA_1106400"/>
<protein>
    <submittedName>
        <fullName evidence="2">Transcription factor 25, putative</fullName>
    </submittedName>
</protein>
<dbReference type="OMA" id="NINFNCY"/>
<evidence type="ECO:0000313" key="8">
    <source>
        <dbReference type="Proteomes" id="UP000219860"/>
    </source>
</evidence>
<evidence type="ECO:0000313" key="3">
    <source>
        <dbReference type="EMBL" id="SCM23557.1"/>
    </source>
</evidence>
<evidence type="ECO:0000313" key="2">
    <source>
        <dbReference type="EMBL" id="CXI60354.1"/>
    </source>
</evidence>
<evidence type="ECO:0000313" key="7">
    <source>
        <dbReference type="Proteomes" id="UP000069549"/>
    </source>
</evidence>
<dbReference type="OrthoDB" id="205993at2759"/>